<sequence length="242" mass="27431">MAMNQFIFVNLSPKLPAWTIDGNPITTIPWTDKVEAFRNLALNLQNDFACELVAELDPPGVGPTRKFNSNNTFHDLHAEENLFVNMYNEYKQQYASSTAGTVVTINLPINSILISLEPCHDKRYGGHSCIELFKQNQCWIRPKKLEVDIKGSFVPAKPLTFVFFIQMQTPKGETGTDWKTIRLQELQGFKTVMGNLLGPPPNTVLYKLGRQPEGSTFQDRMVVTTGSEWDTGVDDNKLKRKY</sequence>
<dbReference type="EMBL" id="JAPDRQ010000048">
    <property type="protein sequence ID" value="KAJ9658686.1"/>
    <property type="molecule type" value="Genomic_DNA"/>
</dbReference>
<proteinExistence type="predicted"/>
<comment type="caution">
    <text evidence="1">The sequence shown here is derived from an EMBL/GenBank/DDBJ whole genome shotgun (WGS) entry which is preliminary data.</text>
</comment>
<gene>
    <name evidence="1" type="ORF">H2198_003564</name>
</gene>
<reference evidence="1" key="1">
    <citation type="submission" date="2022-10" db="EMBL/GenBank/DDBJ databases">
        <title>Culturing micro-colonial fungi from biological soil crusts in the Mojave desert and describing Neophaeococcomyces mojavensis, and introducing the new genera and species Taxawa tesnikishii.</title>
        <authorList>
            <person name="Kurbessoian T."/>
            <person name="Stajich J.E."/>
        </authorList>
    </citation>
    <scope>NUCLEOTIDE SEQUENCE</scope>
    <source>
        <strain evidence="1">JES_112</strain>
    </source>
</reference>
<name>A0ACC3AB83_9EURO</name>
<evidence type="ECO:0000313" key="2">
    <source>
        <dbReference type="Proteomes" id="UP001172386"/>
    </source>
</evidence>
<protein>
    <submittedName>
        <fullName evidence="1">Uncharacterized protein</fullName>
    </submittedName>
</protein>
<keyword evidence="2" id="KW-1185">Reference proteome</keyword>
<organism evidence="1 2">
    <name type="scientific">Neophaeococcomyces mojaviensis</name>
    <dbReference type="NCBI Taxonomy" id="3383035"/>
    <lineage>
        <taxon>Eukaryota</taxon>
        <taxon>Fungi</taxon>
        <taxon>Dikarya</taxon>
        <taxon>Ascomycota</taxon>
        <taxon>Pezizomycotina</taxon>
        <taxon>Eurotiomycetes</taxon>
        <taxon>Chaetothyriomycetidae</taxon>
        <taxon>Chaetothyriales</taxon>
        <taxon>Chaetothyriales incertae sedis</taxon>
        <taxon>Neophaeococcomyces</taxon>
    </lineage>
</organism>
<accession>A0ACC3AB83</accession>
<dbReference type="Proteomes" id="UP001172386">
    <property type="component" value="Unassembled WGS sequence"/>
</dbReference>
<evidence type="ECO:0000313" key="1">
    <source>
        <dbReference type="EMBL" id="KAJ9658686.1"/>
    </source>
</evidence>